<reference evidence="5" key="1">
    <citation type="journal article" date="2019" name="Int. J. Syst. Evol. Microbiol.">
        <title>The Global Catalogue of Microorganisms (GCM) 10K type strain sequencing project: providing services to taxonomists for standard genome sequencing and annotation.</title>
        <authorList>
            <consortium name="The Broad Institute Genomics Platform"/>
            <consortium name="The Broad Institute Genome Sequencing Center for Infectious Disease"/>
            <person name="Wu L."/>
            <person name="Ma J."/>
        </authorList>
    </citation>
    <scope>NUCLEOTIDE SEQUENCE [LARGE SCALE GENOMIC DNA]</scope>
    <source>
        <strain evidence="5">JCM 16002</strain>
    </source>
</reference>
<evidence type="ECO:0000256" key="1">
    <source>
        <dbReference type="SAM" id="MobiDB-lite"/>
    </source>
</evidence>
<keyword evidence="5" id="KW-1185">Reference proteome</keyword>
<keyword evidence="2" id="KW-0812">Transmembrane</keyword>
<proteinExistence type="predicted"/>
<feature type="transmembrane region" description="Helical" evidence="2">
    <location>
        <begin position="382"/>
        <end position="404"/>
    </location>
</feature>
<feature type="compositionally biased region" description="Low complexity" evidence="1">
    <location>
        <begin position="430"/>
        <end position="446"/>
    </location>
</feature>
<feature type="transmembrane region" description="Helical" evidence="2">
    <location>
        <begin position="348"/>
        <end position="370"/>
    </location>
</feature>
<keyword evidence="2" id="KW-1133">Transmembrane helix</keyword>
<keyword evidence="3" id="KW-0732">Signal</keyword>
<sequence length="545" mass="52703">MGAVDLRRLTQLAVALLAAVLASVAVAAPAAAQNTDQNEFQSFYEECRDGEVGGGFLDGGLLSDTGAHDWMRESAHAGGLRETLTAPVRGVQSAACNTVGAALNPTDAAEAIASGFWGDPIGDFVKSLLEGNAQSLALIMTMWIKESPFSGADFASSVEGIFNLTLWAQALLFVVSLIVAGTRMAIARNRGLGDGFEDVGQLVFNFILAGAALPVVILSLHLATDAVSAQWLTDGLGGDPAAAINAVALIDEETGLGPAAVLILVVFALLGALAQMVALVVREGLLVVVVGLLPLAAASFAMNTGKQAFKSMIGFVVAALLFKPVATLLYLAAFWMSSGTEAPSVMEAVSSMLLLAAAGLVLPALMRVVAPAVSASVAGGSAAGMGAVAAGATGAVAGAAGAALGSASQSMAGAASPAASGAGGQGAANGAAYLGPHSSGSSSTPPSGGGPGPTPAAPAGAGSPAGASPAGGGNSSGGGAAAKPQGGVAGAVAGAGRGASAVAGLAGAGVGAVASAAHGAARMSQSTEQMLDGALAAHPTPHHYR</sequence>
<feature type="compositionally biased region" description="Low complexity" evidence="1">
    <location>
        <begin position="457"/>
        <end position="468"/>
    </location>
</feature>
<comment type="caution">
    <text evidence="4">The sequence shown here is derived from an EMBL/GenBank/DDBJ whole genome shotgun (WGS) entry which is preliminary data.</text>
</comment>
<evidence type="ECO:0000313" key="4">
    <source>
        <dbReference type="EMBL" id="GAA1720218.1"/>
    </source>
</evidence>
<dbReference type="RefSeq" id="WP_344393378.1">
    <property type="nucleotide sequence ID" value="NZ_BAAAQG010000022.1"/>
</dbReference>
<feature type="region of interest" description="Disordered" evidence="1">
    <location>
        <begin position="430"/>
        <end position="489"/>
    </location>
</feature>
<organism evidence="4 5">
    <name type="scientific">Dietzia cercidiphylli</name>
    <dbReference type="NCBI Taxonomy" id="498199"/>
    <lineage>
        <taxon>Bacteria</taxon>
        <taxon>Bacillati</taxon>
        <taxon>Actinomycetota</taxon>
        <taxon>Actinomycetes</taxon>
        <taxon>Mycobacteriales</taxon>
        <taxon>Dietziaceae</taxon>
        <taxon>Dietzia</taxon>
    </lineage>
</organism>
<evidence type="ECO:0000313" key="5">
    <source>
        <dbReference type="Proteomes" id="UP001500383"/>
    </source>
</evidence>
<feature type="transmembrane region" description="Helical" evidence="2">
    <location>
        <begin position="313"/>
        <end position="336"/>
    </location>
</feature>
<feature type="compositionally biased region" description="Gly residues" evidence="1">
    <location>
        <begin position="469"/>
        <end position="480"/>
    </location>
</feature>
<protein>
    <recommendedName>
        <fullName evidence="6">TrbL/VirB6 plasmid conjugal transfer protein</fullName>
    </recommendedName>
</protein>
<keyword evidence="2" id="KW-0472">Membrane</keyword>
<feature type="signal peptide" evidence="3">
    <location>
        <begin position="1"/>
        <end position="27"/>
    </location>
</feature>
<name>A0ABP4V9K7_9ACTN</name>
<evidence type="ECO:0000256" key="2">
    <source>
        <dbReference type="SAM" id="Phobius"/>
    </source>
</evidence>
<feature type="transmembrane region" description="Helical" evidence="2">
    <location>
        <begin position="259"/>
        <end position="277"/>
    </location>
</feature>
<evidence type="ECO:0000256" key="3">
    <source>
        <dbReference type="SAM" id="SignalP"/>
    </source>
</evidence>
<accession>A0ABP4V9K7</accession>
<dbReference type="Proteomes" id="UP001500383">
    <property type="component" value="Unassembled WGS sequence"/>
</dbReference>
<feature type="chain" id="PRO_5046264799" description="TrbL/VirB6 plasmid conjugal transfer protein" evidence="3">
    <location>
        <begin position="28"/>
        <end position="545"/>
    </location>
</feature>
<dbReference type="EMBL" id="BAAAQG010000022">
    <property type="protein sequence ID" value="GAA1720218.1"/>
    <property type="molecule type" value="Genomic_DNA"/>
</dbReference>
<feature type="transmembrane region" description="Helical" evidence="2">
    <location>
        <begin position="202"/>
        <end position="223"/>
    </location>
</feature>
<gene>
    <name evidence="4" type="ORF">GCM10009831_32930</name>
</gene>
<feature type="transmembrane region" description="Helical" evidence="2">
    <location>
        <begin position="160"/>
        <end position="181"/>
    </location>
</feature>
<evidence type="ECO:0008006" key="6">
    <source>
        <dbReference type="Google" id="ProtNLM"/>
    </source>
</evidence>
<feature type="transmembrane region" description="Helical" evidence="2">
    <location>
        <begin position="284"/>
        <end position="301"/>
    </location>
</feature>